<protein>
    <submittedName>
        <fullName evidence="1">Uncharacterized protein</fullName>
    </submittedName>
</protein>
<dbReference type="Proteomes" id="UP001638806">
    <property type="component" value="Unassembled WGS sequence"/>
</dbReference>
<proteinExistence type="predicted"/>
<dbReference type="EMBL" id="JBGNUJ010000002">
    <property type="protein sequence ID" value="KAL3964074.1"/>
    <property type="molecule type" value="Genomic_DNA"/>
</dbReference>
<accession>A0ACC4E7F8</accession>
<sequence length="267" mass="28694">MDAFHPTSALPMGSRSNPCATGKVRVPQAGSRYRSWYEQVRHAQHRLASALACPGRDSMRVMYPSYLGNNQRLMSIAPGRVGRLASACRHLPAVVPSLSTHTPWVGDGEPLTHTTSRSLRSNSQEWGQSNAAKELGHQRAKLAMLAGCPRLAGTGTRRQDHGMADCDASRPLARSSVARTSVSPGSLSPIAERGVLFCVVLYGYKRHAMPPAEVQYKGVVLRRAPSISHCIQVRALPACASPSISARLGHTSGQELRSRACSNAPLA</sequence>
<comment type="caution">
    <text evidence="1">The sequence shown here is derived from an EMBL/GenBank/DDBJ whole genome shotgun (WGS) entry which is preliminary data.</text>
</comment>
<gene>
    <name evidence="1" type="ORF">ACCO45_001078</name>
</gene>
<evidence type="ECO:0000313" key="1">
    <source>
        <dbReference type="EMBL" id="KAL3964074.1"/>
    </source>
</evidence>
<keyword evidence="2" id="KW-1185">Reference proteome</keyword>
<reference evidence="1" key="1">
    <citation type="submission" date="2024-12" db="EMBL/GenBank/DDBJ databases">
        <title>Comparative genomics and development of molecular markers within Purpureocillium lilacinum and among Purpureocillium species.</title>
        <authorList>
            <person name="Yeh Z.-Y."/>
            <person name="Ni N.-T."/>
            <person name="Lo P.-H."/>
            <person name="Mushyakhwo K."/>
            <person name="Lin C.-F."/>
            <person name="Nai Y.-S."/>
        </authorList>
    </citation>
    <scope>NUCLEOTIDE SEQUENCE</scope>
    <source>
        <strain evidence="1">NCHU-NPUST-175</strain>
    </source>
</reference>
<name>A0ACC4E7F8_PURLI</name>
<organism evidence="1 2">
    <name type="scientific">Purpureocillium lilacinum</name>
    <name type="common">Paecilomyces lilacinus</name>
    <dbReference type="NCBI Taxonomy" id="33203"/>
    <lineage>
        <taxon>Eukaryota</taxon>
        <taxon>Fungi</taxon>
        <taxon>Dikarya</taxon>
        <taxon>Ascomycota</taxon>
        <taxon>Pezizomycotina</taxon>
        <taxon>Sordariomycetes</taxon>
        <taxon>Hypocreomycetidae</taxon>
        <taxon>Hypocreales</taxon>
        <taxon>Ophiocordycipitaceae</taxon>
        <taxon>Purpureocillium</taxon>
    </lineage>
</organism>
<evidence type="ECO:0000313" key="2">
    <source>
        <dbReference type="Proteomes" id="UP001638806"/>
    </source>
</evidence>